<dbReference type="Proteomes" id="UP000053647">
    <property type="component" value="Unassembled WGS sequence"/>
</dbReference>
<keyword evidence="2" id="KW-1185">Reference proteome</keyword>
<sequence>MQSGRQLRTLFVTILRDCTPSEPQVLLEHFKENICDDLKHVLRTSGRMQDPTDAQAYDYGLY</sequence>
<evidence type="ECO:0000313" key="1">
    <source>
        <dbReference type="EMBL" id="KIJ11312.1"/>
    </source>
</evidence>
<reference evidence="2" key="2">
    <citation type="submission" date="2015-01" db="EMBL/GenBank/DDBJ databases">
        <title>Evolutionary Origins and Diversification of the Mycorrhizal Mutualists.</title>
        <authorList>
            <consortium name="DOE Joint Genome Institute"/>
            <consortium name="Mycorrhizal Genomics Consortium"/>
            <person name="Kohler A."/>
            <person name="Kuo A."/>
            <person name="Nagy L.G."/>
            <person name="Floudas D."/>
            <person name="Copeland A."/>
            <person name="Barry K.W."/>
            <person name="Cichocki N."/>
            <person name="Veneault-Fourrey C."/>
            <person name="LaButti K."/>
            <person name="Lindquist E.A."/>
            <person name="Lipzen A."/>
            <person name="Lundell T."/>
            <person name="Morin E."/>
            <person name="Murat C."/>
            <person name="Riley R."/>
            <person name="Ohm R."/>
            <person name="Sun H."/>
            <person name="Tunlid A."/>
            <person name="Henrissat B."/>
            <person name="Grigoriev I.V."/>
            <person name="Hibbett D.S."/>
            <person name="Martin F."/>
        </authorList>
    </citation>
    <scope>NUCLEOTIDE SEQUENCE [LARGE SCALE GENOMIC DNA]</scope>
    <source>
        <strain evidence="2">ATCC 200175</strain>
    </source>
</reference>
<evidence type="ECO:0000313" key="2">
    <source>
        <dbReference type="Proteomes" id="UP000053647"/>
    </source>
</evidence>
<accession>A0A0C9TU23</accession>
<proteinExistence type="predicted"/>
<feature type="non-terminal residue" evidence="1">
    <location>
        <position position="62"/>
    </location>
</feature>
<reference evidence="1 2" key="1">
    <citation type="submission" date="2014-06" db="EMBL/GenBank/DDBJ databases">
        <authorList>
            <consortium name="DOE Joint Genome Institute"/>
            <person name="Kuo A."/>
            <person name="Kohler A."/>
            <person name="Nagy L.G."/>
            <person name="Floudas D."/>
            <person name="Copeland A."/>
            <person name="Barry K.W."/>
            <person name="Cichocki N."/>
            <person name="Veneault-Fourrey C."/>
            <person name="LaButti K."/>
            <person name="Lindquist E.A."/>
            <person name="Lipzen A."/>
            <person name="Lundell T."/>
            <person name="Morin E."/>
            <person name="Murat C."/>
            <person name="Sun H."/>
            <person name="Tunlid A."/>
            <person name="Henrissat B."/>
            <person name="Grigoriev I.V."/>
            <person name="Hibbett D.S."/>
            <person name="Martin F."/>
            <person name="Nordberg H.P."/>
            <person name="Cantor M.N."/>
            <person name="Hua S.X."/>
        </authorList>
    </citation>
    <scope>NUCLEOTIDE SEQUENCE [LARGE SCALE GENOMIC DNA]</scope>
    <source>
        <strain evidence="1 2">ATCC 200175</strain>
    </source>
</reference>
<dbReference type="HOGENOM" id="CLU_196976_0_0_1"/>
<gene>
    <name evidence="1" type="ORF">PAXINDRAFT_59577</name>
</gene>
<dbReference type="AlphaFoldDB" id="A0A0C9TU23"/>
<dbReference type="EMBL" id="KN819382">
    <property type="protein sequence ID" value="KIJ11312.1"/>
    <property type="molecule type" value="Genomic_DNA"/>
</dbReference>
<protein>
    <submittedName>
        <fullName evidence="1">Uncharacterized protein</fullName>
    </submittedName>
</protein>
<name>A0A0C9TU23_PAXIN</name>
<dbReference type="OrthoDB" id="1728974at2759"/>
<organism evidence="1 2">
    <name type="scientific">Paxillus involutus ATCC 200175</name>
    <dbReference type="NCBI Taxonomy" id="664439"/>
    <lineage>
        <taxon>Eukaryota</taxon>
        <taxon>Fungi</taxon>
        <taxon>Dikarya</taxon>
        <taxon>Basidiomycota</taxon>
        <taxon>Agaricomycotina</taxon>
        <taxon>Agaricomycetes</taxon>
        <taxon>Agaricomycetidae</taxon>
        <taxon>Boletales</taxon>
        <taxon>Paxilineae</taxon>
        <taxon>Paxillaceae</taxon>
        <taxon>Paxillus</taxon>
    </lineage>
</organism>